<reference evidence="1" key="2">
    <citation type="journal article" date="2022" name="New Phytol.">
        <title>Evolutionary transition to the ectomycorrhizal habit in the genomes of a hyperdiverse lineage of mushroom-forming fungi.</title>
        <authorList>
            <person name="Looney B."/>
            <person name="Miyauchi S."/>
            <person name="Morin E."/>
            <person name="Drula E."/>
            <person name="Courty P.E."/>
            <person name="Kohler A."/>
            <person name="Kuo A."/>
            <person name="LaButti K."/>
            <person name="Pangilinan J."/>
            <person name="Lipzen A."/>
            <person name="Riley R."/>
            <person name="Andreopoulos W."/>
            <person name="He G."/>
            <person name="Johnson J."/>
            <person name="Nolan M."/>
            <person name="Tritt A."/>
            <person name="Barry K.W."/>
            <person name="Grigoriev I.V."/>
            <person name="Nagy L.G."/>
            <person name="Hibbett D."/>
            <person name="Henrissat B."/>
            <person name="Matheny P.B."/>
            <person name="Labbe J."/>
            <person name="Martin F.M."/>
        </authorList>
    </citation>
    <scope>NUCLEOTIDE SEQUENCE</scope>
    <source>
        <strain evidence="1">HHB10654</strain>
    </source>
</reference>
<comment type="caution">
    <text evidence="1">The sequence shown here is derived from an EMBL/GenBank/DDBJ whole genome shotgun (WGS) entry which is preliminary data.</text>
</comment>
<accession>A0ACB8SJN7</accession>
<evidence type="ECO:0000313" key="1">
    <source>
        <dbReference type="EMBL" id="KAI0056160.1"/>
    </source>
</evidence>
<dbReference type="EMBL" id="MU277270">
    <property type="protein sequence ID" value="KAI0056160.1"/>
    <property type="molecule type" value="Genomic_DNA"/>
</dbReference>
<gene>
    <name evidence="1" type="ORF">BV25DRAFT_1814585</name>
</gene>
<organism evidence="1 2">
    <name type="scientific">Artomyces pyxidatus</name>
    <dbReference type="NCBI Taxonomy" id="48021"/>
    <lineage>
        <taxon>Eukaryota</taxon>
        <taxon>Fungi</taxon>
        <taxon>Dikarya</taxon>
        <taxon>Basidiomycota</taxon>
        <taxon>Agaricomycotina</taxon>
        <taxon>Agaricomycetes</taxon>
        <taxon>Russulales</taxon>
        <taxon>Auriscalpiaceae</taxon>
        <taxon>Artomyces</taxon>
    </lineage>
</organism>
<protein>
    <submittedName>
        <fullName evidence="1">Ribonuclease H-like protein</fullName>
    </submittedName>
</protein>
<keyword evidence="2" id="KW-1185">Reference proteome</keyword>
<evidence type="ECO:0000313" key="2">
    <source>
        <dbReference type="Proteomes" id="UP000814140"/>
    </source>
</evidence>
<reference evidence="1" key="1">
    <citation type="submission" date="2021-03" db="EMBL/GenBank/DDBJ databases">
        <authorList>
            <consortium name="DOE Joint Genome Institute"/>
            <person name="Ahrendt S."/>
            <person name="Looney B.P."/>
            <person name="Miyauchi S."/>
            <person name="Morin E."/>
            <person name="Drula E."/>
            <person name="Courty P.E."/>
            <person name="Chicoki N."/>
            <person name="Fauchery L."/>
            <person name="Kohler A."/>
            <person name="Kuo A."/>
            <person name="Labutti K."/>
            <person name="Pangilinan J."/>
            <person name="Lipzen A."/>
            <person name="Riley R."/>
            <person name="Andreopoulos W."/>
            <person name="He G."/>
            <person name="Johnson J."/>
            <person name="Barry K.W."/>
            <person name="Grigoriev I.V."/>
            <person name="Nagy L."/>
            <person name="Hibbett D."/>
            <person name="Henrissat B."/>
            <person name="Matheny P.B."/>
            <person name="Labbe J."/>
            <person name="Martin F."/>
        </authorList>
    </citation>
    <scope>NUCLEOTIDE SEQUENCE</scope>
    <source>
        <strain evidence="1">HHB10654</strain>
    </source>
</reference>
<dbReference type="Proteomes" id="UP000814140">
    <property type="component" value="Unassembled WGS sequence"/>
</dbReference>
<proteinExistence type="predicted"/>
<name>A0ACB8SJN7_9AGAM</name>
<sequence length="432" mass="48643">MIIYTDGSCIKNGKDDAQCGAGIWVDDNHPINRAIRIPKSFGQSNQIGELAAVVVALQLIDNFVPCTFISDSQYVIKGLTEFISKWEDNGWIGINNSLLFRVAVALLRQRSAPTGFKWVKGHSGVIGNENSDERAGVGAARETEDPIDTEIPPNFDLQGAKLSTITQRIAYKGVRAQKQYTHTPGTETRVSMTQEALQAFNGELETKATIWKGCQNKDLRRNIQQFLYKALYNVQRVGDWWNNIPGYEHRSICPYCEEDNENMSHILTECTHNARETIWELAKSLWPYGDESWPTINLGIILASGCLSVPKTEEDKNDRPDSIGAIKRRGASRLLRILISESAHLIWVLRCERAIQGITHTKKQITTRWRRAINKRLTLDRVTASKIIKKPKAILKVIYTWTGTIKDENNIPQDWVSNPEVLVGIKPPPAPS</sequence>